<name>A0A0L0S4V9_ALLM3</name>
<dbReference type="GO" id="GO:0006264">
    <property type="term" value="P:mitochondrial DNA replication"/>
    <property type="evidence" value="ECO:0007669"/>
    <property type="project" value="TreeGrafter"/>
</dbReference>
<keyword evidence="4" id="KW-1185">Reference proteome</keyword>
<evidence type="ECO:0000259" key="2">
    <source>
        <dbReference type="Pfam" id="PF18136"/>
    </source>
</evidence>
<protein>
    <recommendedName>
        <fullName evidence="2">DNA mitochondrial polymerase exonuclease domain-containing protein</fullName>
    </recommendedName>
</protein>
<evidence type="ECO:0000313" key="4">
    <source>
        <dbReference type="Proteomes" id="UP000054350"/>
    </source>
</evidence>
<dbReference type="AlphaFoldDB" id="A0A0L0S4V9"/>
<dbReference type="Proteomes" id="UP000054350">
    <property type="component" value="Unassembled WGS sequence"/>
</dbReference>
<dbReference type="PANTHER" id="PTHR10267:SF0">
    <property type="entry name" value="DNA POLYMERASE SUBUNIT GAMMA-1"/>
    <property type="match status" value="1"/>
</dbReference>
<dbReference type="STRING" id="578462.A0A0L0S4V9"/>
<dbReference type="VEuPathDB" id="FungiDB:AMAG_18055"/>
<proteinExistence type="predicted"/>
<dbReference type="InterPro" id="IPR041336">
    <property type="entry name" value="DNApol_Exo"/>
</dbReference>
<sequence length="311" mass="34790">MLSPALHRQRFPGTTRTADPRHMRISHDHLEFWGLDISKSTLLPEADMTLPLLLGPTIEDHFRALGDKFAQPMLGILDTYLARIDPDPPMPANWILHYRDLLVFDIEVVVKLGHHPCLATARSATAWYAWVSPWVLDTNATMPIPETLIPMGPCAKCIIGHNVGYDATVIAEEYRLEGTQNVLIDTLSLHVAANGMSTQQRPTYEKVTRGNAARIPRWVPHSTAISLAATAKSYIGRDLPKDVRETFMTAELPVEIQEAFQELMNYCATDVVATADVFRAVFPQFRKKCPRPISFLGMAKMGSCFLPVTTR</sequence>
<dbReference type="GO" id="GO:0005760">
    <property type="term" value="C:gamma DNA polymerase complex"/>
    <property type="evidence" value="ECO:0007669"/>
    <property type="project" value="InterPro"/>
</dbReference>
<reference evidence="4" key="2">
    <citation type="submission" date="2009-11" db="EMBL/GenBank/DDBJ databases">
        <title>The Genome Sequence of Allomyces macrogynus strain ATCC 38327.</title>
        <authorList>
            <consortium name="The Broad Institute Genome Sequencing Platform"/>
            <person name="Russ C."/>
            <person name="Cuomo C."/>
            <person name="Shea T."/>
            <person name="Young S.K."/>
            <person name="Zeng Q."/>
            <person name="Koehrsen M."/>
            <person name="Haas B."/>
            <person name="Borodovsky M."/>
            <person name="Guigo R."/>
            <person name="Alvarado L."/>
            <person name="Berlin A."/>
            <person name="Borenstein D."/>
            <person name="Chen Z."/>
            <person name="Engels R."/>
            <person name="Freedman E."/>
            <person name="Gellesch M."/>
            <person name="Goldberg J."/>
            <person name="Griggs A."/>
            <person name="Gujja S."/>
            <person name="Heiman D."/>
            <person name="Hepburn T."/>
            <person name="Howarth C."/>
            <person name="Jen D."/>
            <person name="Larson L."/>
            <person name="Lewis B."/>
            <person name="Mehta T."/>
            <person name="Park D."/>
            <person name="Pearson M."/>
            <person name="Roberts A."/>
            <person name="Saif S."/>
            <person name="Shenoy N."/>
            <person name="Sisk P."/>
            <person name="Stolte C."/>
            <person name="Sykes S."/>
            <person name="Walk T."/>
            <person name="White J."/>
            <person name="Yandava C."/>
            <person name="Burger G."/>
            <person name="Gray M.W."/>
            <person name="Holland P.W.H."/>
            <person name="King N."/>
            <person name="Lang F.B.F."/>
            <person name="Roger A.J."/>
            <person name="Ruiz-Trillo I."/>
            <person name="Lander E."/>
            <person name="Nusbaum C."/>
        </authorList>
    </citation>
    <scope>NUCLEOTIDE SEQUENCE [LARGE SCALE GENOMIC DNA]</scope>
    <source>
        <strain evidence="4">ATCC 38327</strain>
    </source>
</reference>
<dbReference type="eggNOG" id="KOG3657">
    <property type="taxonomic scope" value="Eukaryota"/>
</dbReference>
<accession>A0A0L0S4V9</accession>
<gene>
    <name evidence="3" type="ORF">AMAG_18055</name>
</gene>
<dbReference type="Gene3D" id="3.30.420.390">
    <property type="match status" value="2"/>
</dbReference>
<dbReference type="GO" id="GO:0003677">
    <property type="term" value="F:DNA binding"/>
    <property type="evidence" value="ECO:0007669"/>
    <property type="project" value="InterPro"/>
</dbReference>
<dbReference type="GO" id="GO:0008408">
    <property type="term" value="F:3'-5' exonuclease activity"/>
    <property type="evidence" value="ECO:0007669"/>
    <property type="project" value="TreeGrafter"/>
</dbReference>
<evidence type="ECO:0000313" key="3">
    <source>
        <dbReference type="EMBL" id="KNE57480.1"/>
    </source>
</evidence>
<dbReference type="GO" id="GO:0003887">
    <property type="term" value="F:DNA-directed DNA polymerase activity"/>
    <property type="evidence" value="ECO:0007669"/>
    <property type="project" value="TreeGrafter"/>
</dbReference>
<dbReference type="InterPro" id="IPR002297">
    <property type="entry name" value="DNA-dir_DNA_pol_A_mt"/>
</dbReference>
<dbReference type="SUPFAM" id="SSF53098">
    <property type="entry name" value="Ribonuclease H-like"/>
    <property type="match status" value="1"/>
</dbReference>
<dbReference type="Pfam" id="PF18136">
    <property type="entry name" value="DNApol_Exo"/>
    <property type="match status" value="1"/>
</dbReference>
<organism evidence="3 4">
    <name type="scientific">Allomyces macrogynus (strain ATCC 38327)</name>
    <name type="common">Allomyces javanicus var. macrogynus</name>
    <dbReference type="NCBI Taxonomy" id="578462"/>
    <lineage>
        <taxon>Eukaryota</taxon>
        <taxon>Fungi</taxon>
        <taxon>Fungi incertae sedis</taxon>
        <taxon>Blastocladiomycota</taxon>
        <taxon>Blastocladiomycetes</taxon>
        <taxon>Blastocladiales</taxon>
        <taxon>Blastocladiaceae</taxon>
        <taxon>Allomyces</taxon>
    </lineage>
</organism>
<evidence type="ECO:0000256" key="1">
    <source>
        <dbReference type="SAM" id="MobiDB-lite"/>
    </source>
</evidence>
<dbReference type="InterPro" id="IPR012337">
    <property type="entry name" value="RNaseH-like_sf"/>
</dbReference>
<feature type="domain" description="DNA mitochondrial polymerase exonuclease" evidence="2">
    <location>
        <begin position="45"/>
        <end position="285"/>
    </location>
</feature>
<dbReference type="OrthoDB" id="3228849at2759"/>
<dbReference type="PANTHER" id="PTHR10267">
    <property type="entry name" value="DNA POLYMERASE SUBUNIT GAMMA-1"/>
    <property type="match status" value="1"/>
</dbReference>
<dbReference type="EMBL" id="GG745331">
    <property type="protein sequence ID" value="KNE57480.1"/>
    <property type="molecule type" value="Genomic_DNA"/>
</dbReference>
<feature type="region of interest" description="Disordered" evidence="1">
    <location>
        <begin position="1"/>
        <end position="20"/>
    </location>
</feature>
<reference evidence="3 4" key="1">
    <citation type="submission" date="2009-11" db="EMBL/GenBank/DDBJ databases">
        <title>Annotation of Allomyces macrogynus ATCC 38327.</title>
        <authorList>
            <consortium name="The Broad Institute Genome Sequencing Platform"/>
            <person name="Russ C."/>
            <person name="Cuomo C."/>
            <person name="Burger G."/>
            <person name="Gray M.W."/>
            <person name="Holland P.W.H."/>
            <person name="King N."/>
            <person name="Lang F.B.F."/>
            <person name="Roger A.J."/>
            <person name="Ruiz-Trillo I."/>
            <person name="Young S.K."/>
            <person name="Zeng Q."/>
            <person name="Gargeya S."/>
            <person name="Fitzgerald M."/>
            <person name="Haas B."/>
            <person name="Abouelleil A."/>
            <person name="Alvarado L."/>
            <person name="Arachchi H.M."/>
            <person name="Berlin A."/>
            <person name="Chapman S.B."/>
            <person name="Gearin G."/>
            <person name="Goldberg J."/>
            <person name="Griggs A."/>
            <person name="Gujja S."/>
            <person name="Hansen M."/>
            <person name="Heiman D."/>
            <person name="Howarth C."/>
            <person name="Larimer J."/>
            <person name="Lui A."/>
            <person name="MacDonald P.J.P."/>
            <person name="McCowen C."/>
            <person name="Montmayeur A."/>
            <person name="Murphy C."/>
            <person name="Neiman D."/>
            <person name="Pearson M."/>
            <person name="Priest M."/>
            <person name="Roberts A."/>
            <person name="Saif S."/>
            <person name="Shea T."/>
            <person name="Sisk P."/>
            <person name="Stolte C."/>
            <person name="Sykes S."/>
            <person name="Wortman J."/>
            <person name="Nusbaum C."/>
            <person name="Birren B."/>
        </authorList>
    </citation>
    <scope>NUCLEOTIDE SEQUENCE [LARGE SCALE GENOMIC DNA]</scope>
    <source>
        <strain evidence="3 4">ATCC 38327</strain>
    </source>
</reference>